<dbReference type="PATRIC" id="fig|1543721.4.peg.2313"/>
<feature type="transmembrane region" description="Helical" evidence="1">
    <location>
        <begin position="6"/>
        <end position="33"/>
    </location>
</feature>
<sequence>METIELISLTLGVAWASGINLYAAVLVLGYFGMTGDITLPPGLELLSDPLVMAAAGFMYMVEFFADKTPGVDTGWDVLHTFIRIPAGAVLAAGMAQGLEVSQAAEFAALLIGGSIAATTHLTKTSSRVLINTSPEPFSNWTASISEDLVVIGGLWASLHYPWLFIAGLVITLGLIIWLLPKLWRALKRVFRAIGRFFAGKQPDDPSDPGHSATRRQDILRALYQDASNQPKKLNH</sequence>
<keyword evidence="1" id="KW-0812">Transmembrane</keyword>
<reference evidence="3 4" key="1">
    <citation type="journal article" date="2015" name="Genome Announc.">
        <title>Complete Genome Sequence of Sedimenticola thiotaurini Strain SIP-G1, a Polyphosphate- and Polyhydroxyalkanoate-Accumulating Sulfur-Oxidizing Gammaproteobacterium Isolated from Salt Marsh Sediments.</title>
        <authorList>
            <person name="Flood B.E."/>
            <person name="Jones D.S."/>
            <person name="Bailey J.V."/>
        </authorList>
    </citation>
    <scope>NUCLEOTIDE SEQUENCE [LARGE SCALE GENOMIC DNA]</scope>
    <source>
        <strain evidence="3 4">SIP-G1</strain>
    </source>
</reference>
<keyword evidence="1" id="KW-1133">Transmembrane helix</keyword>
<organism evidence="3 4">
    <name type="scientific">Sedimenticola thiotaurini</name>
    <dbReference type="NCBI Taxonomy" id="1543721"/>
    <lineage>
        <taxon>Bacteria</taxon>
        <taxon>Pseudomonadati</taxon>
        <taxon>Pseudomonadota</taxon>
        <taxon>Gammaproteobacteria</taxon>
        <taxon>Chromatiales</taxon>
        <taxon>Sedimenticolaceae</taxon>
        <taxon>Sedimenticola</taxon>
    </lineage>
</organism>
<dbReference type="OrthoDB" id="181455at2"/>
<keyword evidence="4" id="KW-1185">Reference proteome</keyword>
<keyword evidence="1" id="KW-0472">Membrane</keyword>
<gene>
    <name evidence="3" type="ORF">AAY24_11165</name>
</gene>
<evidence type="ECO:0000259" key="2">
    <source>
        <dbReference type="Pfam" id="PF13548"/>
    </source>
</evidence>
<dbReference type="Proteomes" id="UP000034410">
    <property type="component" value="Chromosome"/>
</dbReference>
<dbReference type="KEGG" id="seds:AAY24_11165"/>
<name>A0A0F7JZP5_9GAMM</name>
<proteinExistence type="predicted"/>
<accession>A0A0F7JZP5</accession>
<evidence type="ECO:0000313" key="4">
    <source>
        <dbReference type="Proteomes" id="UP000034410"/>
    </source>
</evidence>
<dbReference type="Pfam" id="PF13548">
    <property type="entry name" value="DUF4126"/>
    <property type="match status" value="1"/>
</dbReference>
<feature type="domain" description="DUF4126" evidence="2">
    <location>
        <begin position="8"/>
        <end position="181"/>
    </location>
</feature>
<evidence type="ECO:0000313" key="3">
    <source>
        <dbReference type="EMBL" id="AKH20814.1"/>
    </source>
</evidence>
<dbReference type="AlphaFoldDB" id="A0A0F7JZP5"/>
<dbReference type="EMBL" id="CP011412">
    <property type="protein sequence ID" value="AKH20814.1"/>
    <property type="molecule type" value="Genomic_DNA"/>
</dbReference>
<protein>
    <submittedName>
        <fullName evidence="3">Membrane protein</fullName>
    </submittedName>
</protein>
<dbReference type="RefSeq" id="WP_046859744.1">
    <property type="nucleotide sequence ID" value="NZ_CP011412.1"/>
</dbReference>
<evidence type="ECO:0000256" key="1">
    <source>
        <dbReference type="SAM" id="Phobius"/>
    </source>
</evidence>
<feature type="transmembrane region" description="Helical" evidence="1">
    <location>
        <begin position="160"/>
        <end position="179"/>
    </location>
</feature>
<dbReference type="InterPro" id="IPR025196">
    <property type="entry name" value="DUF4126"/>
</dbReference>